<dbReference type="PDB" id="8B6H">
    <property type="method" value="EM"/>
    <property type="resolution" value="2.60 A"/>
    <property type="chains" value="DJ/Dj=1-220"/>
</dbReference>
<evidence type="ECO:0007829" key="4">
    <source>
        <dbReference type="PDB" id="7W5Z"/>
    </source>
</evidence>
<dbReference type="PDB" id="8BQS">
    <property type="method" value="EM"/>
    <property type="resolution" value="2.90 A"/>
    <property type="chains" value="DJ/Dj=1-220"/>
</dbReference>
<protein>
    <submittedName>
        <fullName evidence="2">Transmembrane protein, putative</fullName>
    </submittedName>
</protein>
<dbReference type="InParanoid" id="W7WZP1"/>
<evidence type="ECO:0007829" key="7">
    <source>
        <dbReference type="PDB" id="8GYM"/>
    </source>
</evidence>
<keyword evidence="1 2" id="KW-0812">Transmembrane</keyword>
<reference evidence="3" key="1">
    <citation type="journal article" date="2006" name="PLoS Biol.">
        <title>Macronuclear genome sequence of the ciliate Tetrahymena thermophila, a model eukaryote.</title>
        <authorList>
            <person name="Eisen J.A."/>
            <person name="Coyne R.S."/>
            <person name="Wu M."/>
            <person name="Wu D."/>
            <person name="Thiagarajan M."/>
            <person name="Wortman J.R."/>
            <person name="Badger J.H."/>
            <person name="Ren Q."/>
            <person name="Amedeo P."/>
            <person name="Jones K.M."/>
            <person name="Tallon L.J."/>
            <person name="Delcher A.L."/>
            <person name="Salzberg S.L."/>
            <person name="Silva J.C."/>
            <person name="Haas B.J."/>
            <person name="Majoros W.H."/>
            <person name="Farzad M."/>
            <person name="Carlton J.M."/>
            <person name="Smith R.K. Jr."/>
            <person name="Garg J."/>
            <person name="Pearlman R.E."/>
            <person name="Karrer K.M."/>
            <person name="Sun L."/>
            <person name="Manning G."/>
            <person name="Elde N.C."/>
            <person name="Turkewitz A.P."/>
            <person name="Asai D.J."/>
            <person name="Wilkes D.E."/>
            <person name="Wang Y."/>
            <person name="Cai H."/>
            <person name="Collins K."/>
            <person name="Stewart B.A."/>
            <person name="Lee S.R."/>
            <person name="Wilamowska K."/>
            <person name="Weinberg Z."/>
            <person name="Ruzzo W.L."/>
            <person name="Wloga D."/>
            <person name="Gaertig J."/>
            <person name="Frankel J."/>
            <person name="Tsao C.-C."/>
            <person name="Gorovsky M.A."/>
            <person name="Keeling P.J."/>
            <person name="Waller R.F."/>
            <person name="Patron N.J."/>
            <person name="Cherry J.M."/>
            <person name="Stover N.A."/>
            <person name="Krieger C.J."/>
            <person name="del Toro C."/>
            <person name="Ryder H.F."/>
            <person name="Williamson S.C."/>
            <person name="Barbeau R.A."/>
            <person name="Hamilton E.P."/>
            <person name="Orias E."/>
        </authorList>
    </citation>
    <scope>NUCLEOTIDE SEQUENCE [LARGE SCALE GENOMIC DNA]</scope>
    <source>
        <strain evidence="3">SB210</strain>
    </source>
</reference>
<evidence type="ECO:0007829" key="5">
    <source>
        <dbReference type="PDB" id="8B6H"/>
    </source>
</evidence>
<dbReference type="PDB" id="7W5Z">
    <property type="method" value="EM"/>
    <property type="resolution" value="3.02 A"/>
    <property type="chains" value="M/m=1-220"/>
</dbReference>
<sequence length="220" mass="26566">MSLSLFGVKNNWHKNGIWWFSKILNKTVGEERYDALRVQRRIWSMRFYYARQQCLYELFVDHPDLAQWTGTYPKVDSSHGFPFYSTYEMYRDFQENTLNSDGSFAQWITLVCGIYVIHVIYNYMIPYYWVSTPLKNDEFTRLRMKDYIASTVLEEVYGISYAEWGWLPHDFAYNRMRGLAGYMHPDDPRAMCTSTFHRKHKYIEHEVEKVGDYHHMTYPK</sequence>
<feature type="binding site" evidence="7">
    <location>
        <position position="62"/>
    </location>
    <ligand>
        <name>Zn(2+)</name>
        <dbReference type="ChEBI" id="CHEBI:29105"/>
        <label>1</label>
    </ligand>
</feature>
<feature type="transmembrane region" description="Helical" evidence="1">
    <location>
        <begin position="104"/>
        <end position="125"/>
    </location>
</feature>
<keyword evidence="1" id="KW-0472">Membrane</keyword>
<dbReference type="Proteomes" id="UP000009168">
    <property type="component" value="Unassembled WGS sequence"/>
</dbReference>
<dbReference type="EMDB" id="EMD-34373"/>
<gene>
    <name evidence="2" type="ORF">TTHERM_001001528</name>
</gene>
<keyword evidence="4 5" id="KW-0002">3D-structure</keyword>
<keyword evidence="4 7" id="KW-0862">Zinc</keyword>
<keyword evidence="1" id="KW-1133">Transmembrane helix</keyword>
<keyword evidence="3" id="KW-1185">Reference proteome</keyword>
<feature type="binding site" evidence="4">
    <location>
        <position position="64"/>
    </location>
    <ligand>
        <name>Zn(2+)</name>
        <dbReference type="ChEBI" id="CHEBI:29105"/>
        <label>2</label>
    </ligand>
</feature>
<reference evidence="4" key="2">
    <citation type="journal article" date="2022" name="Science">
        <title>Structures of &lt;i&gt;Tetrahymena&lt;/i&gt;'s respiratory chain reveal the diversity of eukaryotic core metabolism.</title>
        <authorList>
            <person name="Zhou L."/>
            <person name="Maldonado M."/>
            <person name="Padavannil A."/>
            <person name="Guo F."/>
            <person name="Letts J.A."/>
        </authorList>
    </citation>
    <scope>STRUCTURE BY ELECTRON MICROSCOPY (3.02 ANGSTROMS) IN COMPLEX WITH ZN(2+)</scope>
</reference>
<dbReference type="PDB" id="8GZU">
    <property type="method" value="EM"/>
    <property type="resolution" value="4.18 A"/>
    <property type="chains" value="12/67/M/m=1-220"/>
</dbReference>
<dbReference type="GeneID" id="24441360"/>
<evidence type="ECO:0000256" key="1">
    <source>
        <dbReference type="SAM" id="Phobius"/>
    </source>
</evidence>
<dbReference type="EMDB" id="EMD-34403"/>
<name>W7WZP1_TETTS</name>
<dbReference type="EMDB" id="EMD-16184"/>
<dbReference type="STRING" id="312017.W7WZP1"/>
<reference evidence="7 8" key="3">
    <citation type="journal article" date="2023" name="Nat. Commun.">
        <title>Structures of Tetrahymena thermophila respiratory megacomplexes on the tubular mitochondrial cristae.</title>
        <authorList>
            <person name="Han F."/>
            <person name="Hu Y."/>
            <person name="Wu M."/>
            <person name="He Z."/>
            <person name="Tian H."/>
            <person name="Zhou L."/>
        </authorList>
    </citation>
    <scope>STRUCTURE BY ELECTRON MICROSCOPY (2.96 ANGSTROMS) IN COMPLEX WITH ZN(2+)</scope>
</reference>
<evidence type="ECO:0000313" key="3">
    <source>
        <dbReference type="Proteomes" id="UP000009168"/>
    </source>
</evidence>
<evidence type="ECO:0007829" key="6">
    <source>
        <dbReference type="PDB" id="8BQS"/>
    </source>
</evidence>
<dbReference type="AlphaFoldDB" id="W7WZP1"/>
<organism evidence="2 3">
    <name type="scientific">Tetrahymena thermophila (strain SB210)</name>
    <dbReference type="NCBI Taxonomy" id="312017"/>
    <lineage>
        <taxon>Eukaryota</taxon>
        <taxon>Sar</taxon>
        <taxon>Alveolata</taxon>
        <taxon>Ciliophora</taxon>
        <taxon>Intramacronucleata</taxon>
        <taxon>Oligohymenophorea</taxon>
        <taxon>Hymenostomatida</taxon>
        <taxon>Tetrahymenina</taxon>
        <taxon>Tetrahymenidae</taxon>
        <taxon>Tetrahymena</taxon>
    </lineage>
</organism>
<keyword evidence="4 7" id="KW-0479">Metal-binding</keyword>
<dbReference type="EMDB" id="EMD-32325"/>
<feature type="binding site" evidence="4">
    <location>
        <position position="62"/>
    </location>
    <ligand>
        <name>Zn(2+)</name>
        <dbReference type="ChEBI" id="CHEBI:29105"/>
        <label>2</label>
    </ligand>
</feature>
<evidence type="ECO:0007829" key="8">
    <source>
        <dbReference type="PDB" id="8GZU"/>
    </source>
</evidence>
<reference evidence="5 6" key="4">
    <citation type="journal article" date="2023" name="Nature">
        <title>Structural basis of mitochondrial membrane bending by the I-II-III&lt;sub&gt;2&lt;/sub&gt;-IV&lt;sub&gt;2&lt;/sub&gt; supercomplex.</title>
        <authorList>
            <person name="Muhleip A."/>
            <person name="Flygaard R.K."/>
            <person name="Baradaran R."/>
            <person name="Haapanen O."/>
            <person name="Gruhl T."/>
            <person name="Tobiasson V."/>
            <person name="Marechal A."/>
            <person name="Sharma V."/>
            <person name="Amunts A."/>
        </authorList>
    </citation>
    <scope>STRUCTURE BY ELECTRON MICROSCOPY (2.60 ANGSTROMS)</scope>
</reference>
<accession>W7WZP1</accession>
<dbReference type="EMBL" id="GG662244">
    <property type="protein sequence ID" value="EWS71067.1"/>
    <property type="molecule type" value="Genomic_DNA"/>
</dbReference>
<proteinExistence type="evidence at protein level"/>
<evidence type="ECO:0000313" key="2">
    <source>
        <dbReference type="EMBL" id="EWS71067.1"/>
    </source>
</evidence>
<dbReference type="PDB" id="8GYM">
    <property type="method" value="EM"/>
    <property type="resolution" value="2.96 A"/>
    <property type="chains" value="M/m=1-220"/>
</dbReference>
<dbReference type="OrthoDB" id="307548at2759"/>
<dbReference type="RefSeq" id="XP_012656408.1">
    <property type="nucleotide sequence ID" value="XM_012800954.1"/>
</dbReference>
<dbReference type="KEGG" id="tet:TTHERM_001001528"/>